<name>A0A816HEI3_9BILA</name>
<gene>
    <name evidence="2" type="ORF">BYL167_LOCUS491</name>
    <name evidence="3" type="ORF">GIL414_LOCUS12240</name>
    <name evidence="1" type="ORF">KQP761_LOCUS38373</name>
</gene>
<dbReference type="Proteomes" id="UP000681720">
    <property type="component" value="Unassembled WGS sequence"/>
</dbReference>
<comment type="caution">
    <text evidence="1">The sequence shown here is derived from an EMBL/GenBank/DDBJ whole genome shotgun (WGS) entry which is preliminary data.</text>
</comment>
<evidence type="ECO:0000313" key="3">
    <source>
        <dbReference type="EMBL" id="CAF4009791.1"/>
    </source>
</evidence>
<dbReference type="SUPFAM" id="SSF51905">
    <property type="entry name" value="FAD/NAD(P)-binding domain"/>
    <property type="match status" value="1"/>
</dbReference>
<dbReference type="InterPro" id="IPR036188">
    <property type="entry name" value="FAD/NAD-bd_sf"/>
</dbReference>
<evidence type="ECO:0000313" key="4">
    <source>
        <dbReference type="Proteomes" id="UP000663834"/>
    </source>
</evidence>
<dbReference type="AlphaFoldDB" id="A0A816HEI3"/>
<reference evidence="1" key="1">
    <citation type="submission" date="2021-02" db="EMBL/GenBank/DDBJ databases">
        <authorList>
            <person name="Nowell W R."/>
        </authorList>
    </citation>
    <scope>NUCLEOTIDE SEQUENCE</scope>
</reference>
<dbReference type="Proteomes" id="UP000663834">
    <property type="component" value="Unassembled WGS sequence"/>
</dbReference>
<dbReference type="EMBL" id="CAJOBH010000053">
    <property type="protein sequence ID" value="CAF3754082.1"/>
    <property type="molecule type" value="Genomic_DNA"/>
</dbReference>
<dbReference type="OrthoDB" id="2019015at2759"/>
<evidence type="ECO:0000313" key="2">
    <source>
        <dbReference type="EMBL" id="CAF3754082.1"/>
    </source>
</evidence>
<dbReference type="EMBL" id="CAJNOW010021823">
    <property type="protein sequence ID" value="CAF1685532.1"/>
    <property type="molecule type" value="Genomic_DNA"/>
</dbReference>
<dbReference type="Gene3D" id="3.50.50.60">
    <property type="entry name" value="FAD/NAD(P)-binding domain"/>
    <property type="match status" value="1"/>
</dbReference>
<organism evidence="1 4">
    <name type="scientific">Rotaria magnacalcarata</name>
    <dbReference type="NCBI Taxonomy" id="392030"/>
    <lineage>
        <taxon>Eukaryota</taxon>
        <taxon>Metazoa</taxon>
        <taxon>Spiralia</taxon>
        <taxon>Gnathifera</taxon>
        <taxon>Rotifera</taxon>
        <taxon>Eurotatoria</taxon>
        <taxon>Bdelloidea</taxon>
        <taxon>Philodinida</taxon>
        <taxon>Philodinidae</taxon>
        <taxon>Rotaria</taxon>
    </lineage>
</organism>
<evidence type="ECO:0000313" key="1">
    <source>
        <dbReference type="EMBL" id="CAF1685532.1"/>
    </source>
</evidence>
<sequence length="84" mass="9055">MKKTKVCIIDAGTAGVSAAWSLTRYPNKFDVIVYAKKKSQAGGVATTEKSDSSSCRNSTLLHRQVDFDPSPVQMCTSFGQNSHA</sequence>
<dbReference type="Proteomes" id="UP000681967">
    <property type="component" value="Unassembled WGS sequence"/>
</dbReference>
<protein>
    <submittedName>
        <fullName evidence="1">Uncharacterized protein</fullName>
    </submittedName>
</protein>
<accession>A0A816HEI3</accession>
<dbReference type="EMBL" id="CAJOBJ010004741">
    <property type="protein sequence ID" value="CAF4009791.1"/>
    <property type="molecule type" value="Genomic_DNA"/>
</dbReference>
<proteinExistence type="predicted"/>